<evidence type="ECO:0000256" key="8">
    <source>
        <dbReference type="SAM" id="Phobius"/>
    </source>
</evidence>
<proteinExistence type="predicted"/>
<protein>
    <recommendedName>
        <fullName evidence="9">Glycosyltransferase RgtA/B/C/D-like domain-containing protein</fullName>
    </recommendedName>
</protein>
<dbReference type="AlphaFoldDB" id="A0A1F5MIR1"/>
<evidence type="ECO:0000256" key="2">
    <source>
        <dbReference type="ARBA" id="ARBA00022475"/>
    </source>
</evidence>
<accession>A0A1F5MIR1</accession>
<feature type="transmembrane region" description="Helical" evidence="8">
    <location>
        <begin position="179"/>
        <end position="212"/>
    </location>
</feature>
<keyword evidence="3" id="KW-0328">Glycosyltransferase</keyword>
<dbReference type="InterPro" id="IPR050297">
    <property type="entry name" value="LipidA_mod_glycosyltrf_83"/>
</dbReference>
<feature type="transmembrane region" description="Helical" evidence="8">
    <location>
        <begin position="149"/>
        <end position="167"/>
    </location>
</feature>
<keyword evidence="4" id="KW-0808">Transferase</keyword>
<evidence type="ECO:0000256" key="1">
    <source>
        <dbReference type="ARBA" id="ARBA00004651"/>
    </source>
</evidence>
<dbReference type="PANTHER" id="PTHR33908:SF11">
    <property type="entry name" value="MEMBRANE PROTEIN"/>
    <property type="match status" value="1"/>
</dbReference>
<keyword evidence="2" id="KW-1003">Cell membrane</keyword>
<feature type="transmembrane region" description="Helical" evidence="8">
    <location>
        <begin position="387"/>
        <end position="408"/>
    </location>
</feature>
<sequence>MKSYPNNLYLVCLFLILILGLFLRTYQLDQIPAGFFADEAANGFNAYKLLATGADEYNKPFPFYFQSFGDYRTPVAIYSMIPIVALLGLSELSVRLTMAIYGTLTILILYLAVKASLNTRGRNMQEVSGLSAALFLAVSPWHIHFSRSGFEYIPMPFFLSLSLLFFYKFITSDNKSSYLLPLSAVSFVVTFYTAYVIQLVMLPLLSLLFVIYYRSIIQVKRSTFFITATILIVGFLPFIQATLAGQALTRFQSVSPFAQGMSLESISGPIIKTYLEHFSADFLFTKGDIDMPGHFITRHSVRGMGELYLIQLPLIIFGLLFLFQNHKRFLLIIFFLIFLYPIGSTVVAEGPFSHRSLLGVIPFTILTGVGLSYLLKIMVNLKYPTILPMRFILLLSFFVVLALSINNYRDKYFREYPRYSSDYWGWQYGPREIMSYFLSQSDAYDEMYLSGEFNGADIFLKFYDPENLCQNKCRGGDFYRNSSIVDLARKQLFSLSPDYLSQSEYADKFSLKKTVYYPNGAVAFIIGEIKR</sequence>
<gene>
    <name evidence="10" type="ORF">A3B49_02445</name>
</gene>
<feature type="transmembrane region" description="Helical" evidence="8">
    <location>
        <begin position="224"/>
        <end position="243"/>
    </location>
</feature>
<feature type="transmembrane region" description="Helical" evidence="8">
    <location>
        <begin position="6"/>
        <end position="23"/>
    </location>
</feature>
<reference evidence="10 11" key="1">
    <citation type="journal article" date="2016" name="Nat. Commun.">
        <title>Thousands of microbial genomes shed light on interconnected biogeochemical processes in an aquifer system.</title>
        <authorList>
            <person name="Anantharaman K."/>
            <person name="Brown C.T."/>
            <person name="Hug L.A."/>
            <person name="Sharon I."/>
            <person name="Castelle C.J."/>
            <person name="Probst A.J."/>
            <person name="Thomas B.C."/>
            <person name="Singh A."/>
            <person name="Wilkins M.J."/>
            <person name="Karaoz U."/>
            <person name="Brodie E.L."/>
            <person name="Williams K.H."/>
            <person name="Hubbard S.S."/>
            <person name="Banfield J.F."/>
        </authorList>
    </citation>
    <scope>NUCLEOTIDE SEQUENCE [LARGE SCALE GENOMIC DNA]</scope>
</reference>
<feature type="transmembrane region" description="Helical" evidence="8">
    <location>
        <begin position="98"/>
        <end position="115"/>
    </location>
</feature>
<keyword evidence="7 8" id="KW-0472">Membrane</keyword>
<dbReference type="Proteomes" id="UP000178017">
    <property type="component" value="Unassembled WGS sequence"/>
</dbReference>
<comment type="caution">
    <text evidence="10">The sequence shown here is derived from an EMBL/GenBank/DDBJ whole genome shotgun (WGS) entry which is preliminary data.</text>
</comment>
<keyword evidence="5 8" id="KW-0812">Transmembrane</keyword>
<evidence type="ECO:0000256" key="6">
    <source>
        <dbReference type="ARBA" id="ARBA00022989"/>
    </source>
</evidence>
<keyword evidence="6 8" id="KW-1133">Transmembrane helix</keyword>
<dbReference type="EMBL" id="MFDO01000021">
    <property type="protein sequence ID" value="OGE65266.1"/>
    <property type="molecule type" value="Genomic_DNA"/>
</dbReference>
<evidence type="ECO:0000256" key="7">
    <source>
        <dbReference type="ARBA" id="ARBA00023136"/>
    </source>
</evidence>
<dbReference type="GO" id="GO:0009103">
    <property type="term" value="P:lipopolysaccharide biosynthetic process"/>
    <property type="evidence" value="ECO:0007669"/>
    <property type="project" value="UniProtKB-ARBA"/>
</dbReference>
<feature type="transmembrane region" description="Helical" evidence="8">
    <location>
        <begin position="307"/>
        <end position="323"/>
    </location>
</feature>
<feature type="transmembrane region" description="Helical" evidence="8">
    <location>
        <begin position="357"/>
        <end position="375"/>
    </location>
</feature>
<feature type="transmembrane region" description="Helical" evidence="8">
    <location>
        <begin position="329"/>
        <end position="348"/>
    </location>
</feature>
<dbReference type="GO" id="GO:0005886">
    <property type="term" value="C:plasma membrane"/>
    <property type="evidence" value="ECO:0007669"/>
    <property type="project" value="UniProtKB-SubCell"/>
</dbReference>
<comment type="subcellular location">
    <subcellularLocation>
        <location evidence="1">Cell membrane</location>
        <topology evidence="1">Multi-pass membrane protein</topology>
    </subcellularLocation>
</comment>
<dbReference type="GO" id="GO:0016763">
    <property type="term" value="F:pentosyltransferase activity"/>
    <property type="evidence" value="ECO:0007669"/>
    <property type="project" value="TreeGrafter"/>
</dbReference>
<evidence type="ECO:0000259" key="9">
    <source>
        <dbReference type="Pfam" id="PF13231"/>
    </source>
</evidence>
<dbReference type="PANTHER" id="PTHR33908">
    <property type="entry name" value="MANNOSYLTRANSFERASE YKCB-RELATED"/>
    <property type="match status" value="1"/>
</dbReference>
<organism evidence="10 11">
    <name type="scientific">Candidatus Daviesbacteria bacterium RIFCSPLOWO2_01_FULL_40_24</name>
    <dbReference type="NCBI Taxonomy" id="1797787"/>
    <lineage>
        <taxon>Bacteria</taxon>
        <taxon>Candidatus Daviesiibacteriota</taxon>
    </lineage>
</organism>
<evidence type="ECO:0000256" key="5">
    <source>
        <dbReference type="ARBA" id="ARBA00022692"/>
    </source>
</evidence>
<evidence type="ECO:0000256" key="4">
    <source>
        <dbReference type="ARBA" id="ARBA00022679"/>
    </source>
</evidence>
<dbReference type="Pfam" id="PF13231">
    <property type="entry name" value="PMT_2"/>
    <property type="match status" value="1"/>
</dbReference>
<dbReference type="InterPro" id="IPR038731">
    <property type="entry name" value="RgtA/B/C-like"/>
</dbReference>
<feature type="domain" description="Glycosyltransferase RgtA/B/C/D-like" evidence="9">
    <location>
        <begin position="73"/>
        <end position="239"/>
    </location>
</feature>
<name>A0A1F5MIR1_9BACT</name>
<evidence type="ECO:0000313" key="11">
    <source>
        <dbReference type="Proteomes" id="UP000178017"/>
    </source>
</evidence>
<evidence type="ECO:0000313" key="10">
    <source>
        <dbReference type="EMBL" id="OGE65266.1"/>
    </source>
</evidence>
<evidence type="ECO:0000256" key="3">
    <source>
        <dbReference type="ARBA" id="ARBA00022676"/>
    </source>
</evidence>